<evidence type="ECO:0000256" key="8">
    <source>
        <dbReference type="ARBA" id="ARBA00022842"/>
    </source>
</evidence>
<dbReference type="EMBL" id="JANBQB010000012">
    <property type="protein sequence ID" value="KAJ1984726.1"/>
    <property type="molecule type" value="Genomic_DNA"/>
</dbReference>
<dbReference type="GO" id="GO:0001510">
    <property type="term" value="P:RNA methylation"/>
    <property type="evidence" value="ECO:0007669"/>
    <property type="project" value="InterPro"/>
</dbReference>
<dbReference type="InterPro" id="IPR029063">
    <property type="entry name" value="SAM-dependent_MTases_sf"/>
</dbReference>
<keyword evidence="14" id="KW-1185">Reference proteome</keyword>
<comment type="similarity">
    <text evidence="2">Belongs to the methyltransferase superfamily. HEN1 family.</text>
</comment>
<keyword evidence="4" id="KW-0489">Methyltransferase</keyword>
<evidence type="ECO:0000313" key="14">
    <source>
        <dbReference type="Proteomes" id="UP001151582"/>
    </source>
</evidence>
<dbReference type="GO" id="GO:0090486">
    <property type="term" value="F:small RNA 2'-O-methyltransferase activity"/>
    <property type="evidence" value="ECO:0007669"/>
    <property type="project" value="UniProtKB-EC"/>
</dbReference>
<accession>A0A9W8B820</accession>
<evidence type="ECO:0000256" key="1">
    <source>
        <dbReference type="ARBA" id="ARBA00001946"/>
    </source>
</evidence>
<comment type="cofactor">
    <cofactor evidence="1">
        <name>Mg(2+)</name>
        <dbReference type="ChEBI" id="CHEBI:18420"/>
    </cofactor>
</comment>
<sequence length="408" mass="45593">MLTIPIPLNPTGDSTDQAPLFTPALWVQRRRKVADKVYQAGACKVLDLGCGEGSLLSFLISPHPDVVISHLYGMDIDREALGLARANCDVTDTDYRDLRPLPLTIDLYHGSLANPCDALVGVDCITFVEVIEHLYPETLECVGPVALGYYQPSTFIVTTPNAEFNVHFPNLKYDTQEATFRHDDHKFEWTRAEFRQWCESQCERYNYAVAYDGVGYYHGKQDAPEGPCTQIAVFTRATPRNNEANTNAPLLKSQQPQLLCRIILPSYTVRLDRRAIHAEIDLVAQSLVSSTYLAQVLLHPDIAATLSADCPAGTTEIPLDEIWSDPTVRRMTKTRRGLIEYLVDHPSFQVLTGPAFRENCLNDSTGWHFFYPVSEATTDAEQNPLANTNACTAECDAIYPVDPDYGWT</sequence>
<keyword evidence="8" id="KW-0460">Magnesium</keyword>
<gene>
    <name evidence="13" type="ORF">H4R34_000488</name>
</gene>
<dbReference type="PANTHER" id="PTHR21404">
    <property type="entry name" value="HEN1"/>
    <property type="match status" value="1"/>
</dbReference>
<dbReference type="SUPFAM" id="SSF53335">
    <property type="entry name" value="S-adenosyl-L-methionine-dependent methyltransferases"/>
    <property type="match status" value="1"/>
</dbReference>
<evidence type="ECO:0000256" key="3">
    <source>
        <dbReference type="ARBA" id="ARBA00021330"/>
    </source>
</evidence>
<dbReference type="CDD" id="cd02440">
    <property type="entry name" value="AdoMet_MTases"/>
    <property type="match status" value="1"/>
</dbReference>
<dbReference type="Gene3D" id="3.40.50.150">
    <property type="entry name" value="Vaccinia Virus protein VP39"/>
    <property type="match status" value="1"/>
</dbReference>
<comment type="caution">
    <text evidence="13">The sequence shown here is derived from an EMBL/GenBank/DDBJ whole genome shotgun (WGS) entry which is preliminary data.</text>
</comment>
<dbReference type="GO" id="GO:0005737">
    <property type="term" value="C:cytoplasm"/>
    <property type="evidence" value="ECO:0007669"/>
    <property type="project" value="TreeGrafter"/>
</dbReference>
<evidence type="ECO:0000256" key="10">
    <source>
        <dbReference type="ARBA" id="ARBA00023158"/>
    </source>
</evidence>
<evidence type="ECO:0000256" key="4">
    <source>
        <dbReference type="ARBA" id="ARBA00022603"/>
    </source>
</evidence>
<dbReference type="GO" id="GO:0046872">
    <property type="term" value="F:metal ion binding"/>
    <property type="evidence" value="ECO:0007669"/>
    <property type="project" value="UniProtKB-KW"/>
</dbReference>
<proteinExistence type="inferred from homology"/>
<dbReference type="GO" id="GO:0003723">
    <property type="term" value="F:RNA binding"/>
    <property type="evidence" value="ECO:0007669"/>
    <property type="project" value="UniProtKB-KW"/>
</dbReference>
<reference evidence="13" key="1">
    <citation type="submission" date="2022-07" db="EMBL/GenBank/DDBJ databases">
        <title>Phylogenomic reconstructions and comparative analyses of Kickxellomycotina fungi.</title>
        <authorList>
            <person name="Reynolds N.K."/>
            <person name="Stajich J.E."/>
            <person name="Barry K."/>
            <person name="Grigoriev I.V."/>
            <person name="Crous P."/>
            <person name="Smith M.E."/>
        </authorList>
    </citation>
    <scope>NUCLEOTIDE SEQUENCE</scope>
    <source>
        <strain evidence="13">RSA 567</strain>
    </source>
</reference>
<dbReference type="GO" id="GO:0030422">
    <property type="term" value="P:siRNA processing"/>
    <property type="evidence" value="ECO:0007669"/>
    <property type="project" value="TreeGrafter"/>
</dbReference>
<keyword evidence="7" id="KW-0479">Metal-binding</keyword>
<comment type="catalytic activity">
    <reaction evidence="12">
        <text>small RNA 3'-end nucleotide + S-adenosyl-L-methionine = small RNA 3'-end 2'-O-methylnucleotide + S-adenosyl-L-homocysteine + H(+)</text>
        <dbReference type="Rhea" id="RHEA:37887"/>
        <dbReference type="Rhea" id="RHEA-COMP:10415"/>
        <dbReference type="Rhea" id="RHEA-COMP:10416"/>
        <dbReference type="ChEBI" id="CHEBI:15378"/>
        <dbReference type="ChEBI" id="CHEBI:57856"/>
        <dbReference type="ChEBI" id="CHEBI:59789"/>
        <dbReference type="ChEBI" id="CHEBI:74896"/>
        <dbReference type="ChEBI" id="CHEBI:74898"/>
        <dbReference type="EC" id="2.1.1.386"/>
    </reaction>
</comment>
<evidence type="ECO:0000256" key="2">
    <source>
        <dbReference type="ARBA" id="ARBA00009026"/>
    </source>
</evidence>
<dbReference type="GO" id="GO:0005634">
    <property type="term" value="C:nucleus"/>
    <property type="evidence" value="ECO:0007669"/>
    <property type="project" value="TreeGrafter"/>
</dbReference>
<dbReference type="AlphaFoldDB" id="A0A9W8B820"/>
<evidence type="ECO:0000256" key="7">
    <source>
        <dbReference type="ARBA" id="ARBA00022723"/>
    </source>
</evidence>
<evidence type="ECO:0000256" key="9">
    <source>
        <dbReference type="ARBA" id="ARBA00022884"/>
    </source>
</evidence>
<evidence type="ECO:0000256" key="6">
    <source>
        <dbReference type="ARBA" id="ARBA00022691"/>
    </source>
</evidence>
<dbReference type="Proteomes" id="UP001151582">
    <property type="component" value="Unassembled WGS sequence"/>
</dbReference>
<evidence type="ECO:0000256" key="5">
    <source>
        <dbReference type="ARBA" id="ARBA00022679"/>
    </source>
</evidence>
<keyword evidence="9" id="KW-0694">RNA-binding</keyword>
<organism evidence="13 14">
    <name type="scientific">Dimargaris verticillata</name>
    <dbReference type="NCBI Taxonomy" id="2761393"/>
    <lineage>
        <taxon>Eukaryota</taxon>
        <taxon>Fungi</taxon>
        <taxon>Fungi incertae sedis</taxon>
        <taxon>Zoopagomycota</taxon>
        <taxon>Kickxellomycotina</taxon>
        <taxon>Dimargaritomycetes</taxon>
        <taxon>Dimargaritales</taxon>
        <taxon>Dimargaritaceae</taxon>
        <taxon>Dimargaris</taxon>
    </lineage>
</organism>
<dbReference type="InterPro" id="IPR026610">
    <property type="entry name" value="Hen1"/>
</dbReference>
<evidence type="ECO:0000256" key="11">
    <source>
        <dbReference type="ARBA" id="ARBA00035025"/>
    </source>
</evidence>
<name>A0A9W8B820_9FUNG</name>
<protein>
    <recommendedName>
        <fullName evidence="3">Small RNA 2'-O-methyltransferase</fullName>
        <ecNumber evidence="11">2.1.1.386</ecNumber>
    </recommendedName>
</protein>
<evidence type="ECO:0000313" key="13">
    <source>
        <dbReference type="EMBL" id="KAJ1984726.1"/>
    </source>
</evidence>
<keyword evidence="10" id="KW-0943">RNA-mediated gene silencing</keyword>
<dbReference type="EC" id="2.1.1.386" evidence="11"/>
<dbReference type="OrthoDB" id="2154311at2759"/>
<dbReference type="PANTHER" id="PTHR21404:SF3">
    <property type="entry name" value="SMALL RNA 2'-O-METHYLTRANSFERASE"/>
    <property type="match status" value="1"/>
</dbReference>
<keyword evidence="5" id="KW-0808">Transferase</keyword>
<evidence type="ECO:0000256" key="12">
    <source>
        <dbReference type="ARBA" id="ARBA00048418"/>
    </source>
</evidence>
<keyword evidence="6" id="KW-0949">S-adenosyl-L-methionine</keyword>